<evidence type="ECO:0000256" key="1">
    <source>
        <dbReference type="SAM" id="MobiDB-lite"/>
    </source>
</evidence>
<comment type="caution">
    <text evidence="3">The sequence shown here is derived from an EMBL/GenBank/DDBJ whole genome shotgun (WGS) entry which is preliminary data.</text>
</comment>
<feature type="region of interest" description="Disordered" evidence="1">
    <location>
        <begin position="128"/>
        <end position="150"/>
    </location>
</feature>
<reference evidence="3" key="1">
    <citation type="submission" date="2020-08" db="EMBL/GenBank/DDBJ databases">
        <title>Winogradskyella ouciana sp. nov., isolated from the hadal seawater of the Mariana Trench.</title>
        <authorList>
            <person name="He X."/>
        </authorList>
    </citation>
    <scope>NUCLEOTIDE SEQUENCE [LARGE SCALE GENOMIC DNA]</scope>
    <source>
        <strain evidence="3">KCTC 52348</strain>
    </source>
</reference>
<proteinExistence type="predicted"/>
<accession>A0A842IU19</accession>
<organism evidence="3 4">
    <name type="scientific">Winogradskyella flava</name>
    <dbReference type="NCBI Taxonomy" id="1884876"/>
    <lineage>
        <taxon>Bacteria</taxon>
        <taxon>Pseudomonadati</taxon>
        <taxon>Bacteroidota</taxon>
        <taxon>Flavobacteriia</taxon>
        <taxon>Flavobacteriales</taxon>
        <taxon>Flavobacteriaceae</taxon>
        <taxon>Winogradskyella</taxon>
    </lineage>
</organism>
<gene>
    <name evidence="3" type="ORF">H7F21_11145</name>
</gene>
<sequence>MNLKQHFFFKPNVLLLCFFFCISFSGIAQEPNDCVNAVTVCGNSSFSLDVSGIGVQEVAGLNGCSSQENNSIWLEVTIATSGTLAFTLTPGSTAITEDYDFFLFGPNVSCGNIGQAIRCSTTNPSAANQGNNLTGMSSAETETGEGPGAAGNSFVSDLDVAAGDTFFLVIDRPIGVSPFSLEWTGTATFPDNPSNPVLANPNSTSLPDLDLCDGSAPFDDAITEINLTTLTQDIINSESDVAVSYHSTESDANINANPLGNVFNSSSPTQPVFIRIENTTTGCFIINNFDINITTFSNFNSPTIYLLCDDDSDGDDQNGITTFDFDVKTQEIINGISGANYNISYHLNQANAETGASPLPVSYTNTAPTPNEIFVRIEDMDSGCIGYESFDIVVAEKPIANDVSLVQCDEDGIPEGFTNFNINEVFDNITGGNTDSSVSYYLSQVDAENDENAIDGNNFENFFNPQRIYARVTNTTTGCVNFSEVSLEVSTTASNNASLAVCDDDGTEDGFAAFELSTTNAIVLAGAPVGLELQYYETYLDALLENNPLGLTFTNTVPYNQTIYARVENANACYGISEVALSVLELPNIETNSETSYCLNFFPETIMLGAGVIGDSPSNYSFEWSTGENTSTIAVNAPGNYSVRVTNTNGCFKDRTINVLPSNIATVTDVDIVDGSGNNSITVIVSGEGDYEYALDDIDGPYQDSNTFVDVLPGLYTVYVRDKNNCGITEELVSVIGFPKFFTPNNDNTNDFWQVKGINNLFQANSSILIFDRQGKLLKELDPLGPGWDGTYNGARMPTSDYWFKVKLQDGRTFTSHFSLKR</sequence>
<evidence type="ECO:0000313" key="3">
    <source>
        <dbReference type="EMBL" id="MBC2845649.1"/>
    </source>
</evidence>
<dbReference type="AlphaFoldDB" id="A0A842IU19"/>
<dbReference type="Proteomes" id="UP000533900">
    <property type="component" value="Unassembled WGS sequence"/>
</dbReference>
<dbReference type="Pfam" id="PF13585">
    <property type="entry name" value="CHU_C"/>
    <property type="match status" value="1"/>
</dbReference>
<name>A0A842IU19_9FLAO</name>
<dbReference type="NCBIfam" id="TIGR04131">
    <property type="entry name" value="Bac_Flav_CTERM"/>
    <property type="match status" value="1"/>
</dbReference>
<feature type="signal peptide" evidence="2">
    <location>
        <begin position="1"/>
        <end position="28"/>
    </location>
</feature>
<keyword evidence="4" id="KW-1185">Reference proteome</keyword>
<dbReference type="EMBL" id="JACLCP010000003">
    <property type="protein sequence ID" value="MBC2845649.1"/>
    <property type="molecule type" value="Genomic_DNA"/>
</dbReference>
<feature type="compositionally biased region" description="Polar residues" evidence="1">
    <location>
        <begin position="128"/>
        <end position="138"/>
    </location>
</feature>
<protein>
    <submittedName>
        <fullName evidence="3">T9SS type B sorting domain-containing protein</fullName>
    </submittedName>
</protein>
<feature type="chain" id="PRO_5032520838" evidence="2">
    <location>
        <begin position="29"/>
        <end position="822"/>
    </location>
</feature>
<evidence type="ECO:0000313" key="4">
    <source>
        <dbReference type="Proteomes" id="UP000533900"/>
    </source>
</evidence>
<dbReference type="InterPro" id="IPR026341">
    <property type="entry name" value="T9SS_type_B"/>
</dbReference>
<evidence type="ECO:0000256" key="2">
    <source>
        <dbReference type="SAM" id="SignalP"/>
    </source>
</evidence>
<keyword evidence="2" id="KW-0732">Signal</keyword>